<evidence type="ECO:0000313" key="1">
    <source>
        <dbReference type="EMBL" id="KAL0119139.1"/>
    </source>
</evidence>
<dbReference type="AlphaFoldDB" id="A0AAW2FT41"/>
<dbReference type="Proteomes" id="UP001430953">
    <property type="component" value="Unassembled WGS sequence"/>
</dbReference>
<reference evidence="1 2" key="1">
    <citation type="submission" date="2023-03" db="EMBL/GenBank/DDBJ databases">
        <title>High recombination rates correlate with genetic variation in Cardiocondyla obscurior ants.</title>
        <authorList>
            <person name="Errbii M."/>
        </authorList>
    </citation>
    <scope>NUCLEOTIDE SEQUENCE [LARGE SCALE GENOMIC DNA]</scope>
    <source>
        <strain evidence="1">Alpha-2009</strain>
        <tissue evidence="1">Whole body</tissue>
    </source>
</reference>
<keyword evidence="2" id="KW-1185">Reference proteome</keyword>
<dbReference type="EMBL" id="JADYXP020000008">
    <property type="protein sequence ID" value="KAL0119139.1"/>
    <property type="molecule type" value="Genomic_DNA"/>
</dbReference>
<proteinExistence type="predicted"/>
<evidence type="ECO:0000313" key="2">
    <source>
        <dbReference type="Proteomes" id="UP001430953"/>
    </source>
</evidence>
<organism evidence="1 2">
    <name type="scientific">Cardiocondyla obscurior</name>
    <dbReference type="NCBI Taxonomy" id="286306"/>
    <lineage>
        <taxon>Eukaryota</taxon>
        <taxon>Metazoa</taxon>
        <taxon>Ecdysozoa</taxon>
        <taxon>Arthropoda</taxon>
        <taxon>Hexapoda</taxon>
        <taxon>Insecta</taxon>
        <taxon>Pterygota</taxon>
        <taxon>Neoptera</taxon>
        <taxon>Endopterygota</taxon>
        <taxon>Hymenoptera</taxon>
        <taxon>Apocrita</taxon>
        <taxon>Aculeata</taxon>
        <taxon>Formicoidea</taxon>
        <taxon>Formicidae</taxon>
        <taxon>Myrmicinae</taxon>
        <taxon>Cardiocondyla</taxon>
    </lineage>
</organism>
<protein>
    <submittedName>
        <fullName evidence="1">Uncharacterized protein</fullName>
    </submittedName>
</protein>
<name>A0AAW2FT41_9HYME</name>
<sequence>MIICGILITRIIISRCALFRELMRSEKNLILRFYIKNGRAVSYLKFIRLSFCDRARGASSPQFGREESYAKSIPCRNAISVSS</sequence>
<comment type="caution">
    <text evidence="1">The sequence shown here is derived from an EMBL/GenBank/DDBJ whole genome shotgun (WGS) entry which is preliminary data.</text>
</comment>
<gene>
    <name evidence="1" type="ORF">PUN28_009622</name>
</gene>
<accession>A0AAW2FT41</accession>